<dbReference type="Proteomes" id="UP001356704">
    <property type="component" value="Unassembled WGS sequence"/>
</dbReference>
<gene>
    <name evidence="1" type="ORF">V1468_16335</name>
</gene>
<comment type="caution">
    <text evidence="1">The sequence shown here is derived from an EMBL/GenBank/DDBJ whole genome shotgun (WGS) entry which is preliminary data.</text>
</comment>
<accession>A0ABU7WAC7</accession>
<reference evidence="1 2" key="1">
    <citation type="submission" date="2024-02" db="EMBL/GenBank/DDBJ databases">
        <title>Winogradskyella poriferorum JCM 12885.</title>
        <authorList>
            <person name="Zhang D.-F."/>
            <person name="Fu Z.-Y."/>
        </authorList>
    </citation>
    <scope>NUCLEOTIDE SEQUENCE [LARGE SCALE GENOMIC DNA]</scope>
    <source>
        <strain evidence="1 2">JCM 12885</strain>
    </source>
</reference>
<dbReference type="EMBL" id="JAZHOU010000009">
    <property type="protein sequence ID" value="MEF3080585.1"/>
    <property type="molecule type" value="Genomic_DNA"/>
</dbReference>
<evidence type="ECO:0000313" key="2">
    <source>
        <dbReference type="Proteomes" id="UP001356704"/>
    </source>
</evidence>
<protein>
    <submittedName>
        <fullName evidence="1">Uncharacterized protein</fullName>
    </submittedName>
</protein>
<proteinExistence type="predicted"/>
<name>A0ABU7WAC7_9FLAO</name>
<dbReference type="RefSeq" id="WP_331811277.1">
    <property type="nucleotide sequence ID" value="NZ_JAZHOU010000009.1"/>
</dbReference>
<evidence type="ECO:0000313" key="1">
    <source>
        <dbReference type="EMBL" id="MEF3080585.1"/>
    </source>
</evidence>
<sequence>MDKEILNFIDKDFELGFRESVIKELLSIKLKHVMAESEYNLKNTRMSILYLAKGNLNEVVELTKRAKIDFRDVIMWATQEKELNNK</sequence>
<organism evidence="1 2">
    <name type="scientific">Winogradskyella poriferorum</name>
    <dbReference type="NCBI Taxonomy" id="307627"/>
    <lineage>
        <taxon>Bacteria</taxon>
        <taxon>Pseudomonadati</taxon>
        <taxon>Bacteroidota</taxon>
        <taxon>Flavobacteriia</taxon>
        <taxon>Flavobacteriales</taxon>
        <taxon>Flavobacteriaceae</taxon>
        <taxon>Winogradskyella</taxon>
    </lineage>
</organism>
<keyword evidence="2" id="KW-1185">Reference proteome</keyword>